<dbReference type="InterPro" id="IPR013234">
    <property type="entry name" value="PIGA_GPI_anchor_biosynthesis"/>
</dbReference>
<keyword evidence="3" id="KW-0812">Transmembrane</keyword>
<feature type="domain" description="Glycosyl transferase family 1" evidence="4">
    <location>
        <begin position="191"/>
        <end position="338"/>
    </location>
</feature>
<dbReference type="GO" id="GO:0006506">
    <property type="term" value="P:GPI anchor biosynthetic process"/>
    <property type="evidence" value="ECO:0007669"/>
    <property type="project" value="InterPro"/>
</dbReference>
<reference evidence="6" key="1">
    <citation type="journal article" date="2012" name="Proc. Natl. Acad. Sci. U.S.A.">
        <title>Gain and loss of multiple functionally related, horizontally transferred genes in the reduced genomes of two microsporidian parasites.</title>
        <authorList>
            <person name="Pombert J.-F."/>
            <person name="Selman M."/>
            <person name="Burki F."/>
            <person name="Bardell F.T."/>
            <person name="Farinelli L."/>
            <person name="Solter L.F."/>
            <person name="Whitman D.W."/>
            <person name="Weiss L.M."/>
            <person name="Corradi N."/>
            <person name="Keeling P.J."/>
        </authorList>
    </citation>
    <scope>NUCLEOTIDE SEQUENCE [LARGE SCALE GENOMIC DNA]</scope>
    <source>
        <strain evidence="6">SJ-2008</strain>
    </source>
</reference>
<dbReference type="EMBL" id="CP003527">
    <property type="protein sequence ID" value="AFN83675.1"/>
    <property type="molecule type" value="Genomic_DNA"/>
</dbReference>
<sequence length="409" mass="46572">MKRLNIAMVSDFFYPSTGGIETHIRYLSEELISMGHKVIVITHKTGDLVGCRMVGTIKVYFLDIPVLCRNTTFPSLYSNLPLFKEIFDSEKIEIVHGHQTMSNMCIEGLFHARTLNLKTVITDHSIFEVGPFENIVVNALCRLALKNIDRCICVSYTSKENTHIRTMIPLEKIHVIPNAIVSDIFCPREEGKSDEKTVVVASRLMFRKGIDLLIGAIPLICKGDPTVRIIIVGDGPMKEGIEQVLDENELYDRVEIMHEVDHEKVGEIMRRGDVFLNTSLTETFCIAIVEAASCGLHVVSTNVGGIHEVLPPDMITFSKITCEDLAEKVLMALRKSNHNPQDYNKRLKNIYNWKRVARMTEKVYMDIEQTFLGYRNRRELYKGATGILSRLMITIEYLFLFLLGLRNRS</sequence>
<evidence type="ECO:0000259" key="4">
    <source>
        <dbReference type="Pfam" id="PF00534"/>
    </source>
</evidence>
<dbReference type="HOGENOM" id="CLU_009583_19_0_1"/>
<dbReference type="AlphaFoldDB" id="I7AG18"/>
<feature type="domain" description="PIGA GPI anchor biosynthesis" evidence="5">
    <location>
        <begin position="43"/>
        <end position="128"/>
    </location>
</feature>
<keyword evidence="2" id="KW-0328">Glycosyltransferase</keyword>
<protein>
    <submittedName>
        <fullName evidence="6">GPI-anchor biosynthesis protein</fullName>
    </submittedName>
</protein>
<keyword evidence="2" id="KW-0808">Transferase</keyword>
<dbReference type="GO" id="GO:0017176">
    <property type="term" value="F:phosphatidylinositol N-acetylglucosaminyltransferase activity"/>
    <property type="evidence" value="ECO:0007669"/>
    <property type="project" value="TreeGrafter"/>
</dbReference>
<name>I7AG18_ENCRO</name>
<evidence type="ECO:0000313" key="7">
    <source>
        <dbReference type="Proteomes" id="UP000010094"/>
    </source>
</evidence>
<evidence type="ECO:0000256" key="3">
    <source>
        <dbReference type="SAM" id="Phobius"/>
    </source>
</evidence>
<dbReference type="Pfam" id="PF08288">
    <property type="entry name" value="PIGA"/>
    <property type="match status" value="1"/>
</dbReference>
<dbReference type="GeneID" id="20564282"/>
<organism evidence="6 7">
    <name type="scientific">Encephalitozoon romaleae (strain SJ-2008)</name>
    <name type="common">Microsporidian parasite</name>
    <dbReference type="NCBI Taxonomy" id="1178016"/>
    <lineage>
        <taxon>Eukaryota</taxon>
        <taxon>Fungi</taxon>
        <taxon>Fungi incertae sedis</taxon>
        <taxon>Microsporidia</taxon>
        <taxon>Unikaryonidae</taxon>
        <taxon>Encephalitozoon</taxon>
    </lineage>
</organism>
<evidence type="ECO:0000313" key="6">
    <source>
        <dbReference type="EMBL" id="AFN83675.1"/>
    </source>
</evidence>
<dbReference type="PANTHER" id="PTHR45871:SF1">
    <property type="entry name" value="PHOSPHATIDYLINOSITOL N-ACETYLGLUCOSAMINYLTRANSFERASE SUBUNIT A"/>
    <property type="match status" value="1"/>
</dbReference>
<keyword evidence="3" id="KW-0472">Membrane</keyword>
<evidence type="ECO:0000256" key="1">
    <source>
        <dbReference type="ARBA" id="ARBA00003265"/>
    </source>
</evidence>
<dbReference type="PANTHER" id="PTHR45871">
    <property type="entry name" value="N-ACETYLGLUCOSAMINYL-PHOSPHATIDYLINOSITOL BIOSYNTHETIC PROTEIN"/>
    <property type="match status" value="1"/>
</dbReference>
<gene>
    <name evidence="6" type="ordered locus">EROM_090580</name>
</gene>
<accession>I7AG18</accession>
<dbReference type="RefSeq" id="XP_009265172.1">
    <property type="nucleotide sequence ID" value="XM_009266897.1"/>
</dbReference>
<dbReference type="GO" id="GO:0000506">
    <property type="term" value="C:glycosylphosphatidylinositol-N-acetylglucosaminyltransferase (GPI-GnT) complex"/>
    <property type="evidence" value="ECO:0007669"/>
    <property type="project" value="TreeGrafter"/>
</dbReference>
<keyword evidence="7" id="KW-1185">Reference proteome</keyword>
<dbReference type="VEuPathDB" id="MicrosporidiaDB:EROM_090580"/>
<dbReference type="OrthoDB" id="734129at2759"/>
<comment type="function">
    <text evidence="1">Catalytic subunit in the complex catalyzing the transfer of N-acetylglucosamine from UDP-N-acetylglucosamine to phosphatidylinositol, the first step of GPI biosynthesis.</text>
</comment>
<dbReference type="Gene3D" id="3.40.50.2000">
    <property type="entry name" value="Glycogen Phosphorylase B"/>
    <property type="match status" value="2"/>
</dbReference>
<dbReference type="SUPFAM" id="SSF53756">
    <property type="entry name" value="UDP-Glycosyltransferase/glycogen phosphorylase"/>
    <property type="match status" value="1"/>
</dbReference>
<proteinExistence type="predicted"/>
<feature type="transmembrane region" description="Helical" evidence="3">
    <location>
        <begin position="387"/>
        <end position="405"/>
    </location>
</feature>
<dbReference type="InterPro" id="IPR001296">
    <property type="entry name" value="Glyco_trans_1"/>
</dbReference>
<evidence type="ECO:0000259" key="5">
    <source>
        <dbReference type="Pfam" id="PF08288"/>
    </source>
</evidence>
<dbReference type="Pfam" id="PF00534">
    <property type="entry name" value="Glycos_transf_1"/>
    <property type="match status" value="1"/>
</dbReference>
<keyword evidence="3" id="KW-1133">Transmembrane helix</keyword>
<evidence type="ECO:0000256" key="2">
    <source>
        <dbReference type="ARBA" id="ARBA00022676"/>
    </source>
</evidence>
<dbReference type="Proteomes" id="UP000010094">
    <property type="component" value="Chromosome IXb"/>
</dbReference>
<dbReference type="KEGG" id="ero:EROM_090580"/>